<evidence type="ECO:0000256" key="2">
    <source>
        <dbReference type="ARBA" id="ARBA00022737"/>
    </source>
</evidence>
<dbReference type="SUPFAM" id="SSF50998">
    <property type="entry name" value="Quinoprotein alcohol dehydrogenase-like"/>
    <property type="match status" value="1"/>
</dbReference>
<gene>
    <name evidence="4" type="ORF">BU23DRAFT_436600</name>
</gene>
<dbReference type="PROSITE" id="PS50082">
    <property type="entry name" value="WD_REPEATS_2"/>
    <property type="match status" value="1"/>
</dbReference>
<organism evidence="4 5">
    <name type="scientific">Bimuria novae-zelandiae CBS 107.79</name>
    <dbReference type="NCBI Taxonomy" id="1447943"/>
    <lineage>
        <taxon>Eukaryota</taxon>
        <taxon>Fungi</taxon>
        <taxon>Dikarya</taxon>
        <taxon>Ascomycota</taxon>
        <taxon>Pezizomycotina</taxon>
        <taxon>Dothideomycetes</taxon>
        <taxon>Pleosporomycetidae</taxon>
        <taxon>Pleosporales</taxon>
        <taxon>Massarineae</taxon>
        <taxon>Didymosphaeriaceae</taxon>
        <taxon>Bimuria</taxon>
    </lineage>
</organism>
<keyword evidence="5" id="KW-1185">Reference proteome</keyword>
<dbReference type="PROSITE" id="PS50294">
    <property type="entry name" value="WD_REPEATS_REGION"/>
    <property type="match status" value="1"/>
</dbReference>
<proteinExistence type="predicted"/>
<dbReference type="EMBL" id="ML976767">
    <property type="protein sequence ID" value="KAF1965172.1"/>
    <property type="molecule type" value="Genomic_DNA"/>
</dbReference>
<dbReference type="OrthoDB" id="5240432at2759"/>
<dbReference type="InterPro" id="IPR001680">
    <property type="entry name" value="WD40_rpt"/>
</dbReference>
<accession>A0A6A5UMZ3</accession>
<evidence type="ECO:0000313" key="5">
    <source>
        <dbReference type="Proteomes" id="UP000800036"/>
    </source>
</evidence>
<dbReference type="InterPro" id="IPR015943">
    <property type="entry name" value="WD40/YVTN_repeat-like_dom_sf"/>
</dbReference>
<evidence type="ECO:0000256" key="1">
    <source>
        <dbReference type="ARBA" id="ARBA00022574"/>
    </source>
</evidence>
<keyword evidence="1 3" id="KW-0853">WD repeat</keyword>
<dbReference type="InterPro" id="IPR019775">
    <property type="entry name" value="WD40_repeat_CS"/>
</dbReference>
<keyword evidence="2" id="KW-0677">Repeat</keyword>
<feature type="non-terminal residue" evidence="4">
    <location>
        <position position="1"/>
    </location>
</feature>
<evidence type="ECO:0000256" key="3">
    <source>
        <dbReference type="PROSITE-ProRule" id="PRU00221"/>
    </source>
</evidence>
<dbReference type="Proteomes" id="UP000800036">
    <property type="component" value="Unassembled WGS sequence"/>
</dbReference>
<feature type="repeat" description="WD" evidence="3">
    <location>
        <begin position="1"/>
        <end position="35"/>
    </location>
</feature>
<feature type="non-terminal residue" evidence="4">
    <location>
        <position position="132"/>
    </location>
</feature>
<sequence length="132" mass="14040">VESAAFSHDSAQLASASWDKTVKIWDAHSGECLSTLEVGRVLHDISFDATGSSLNTTGGTISISATQLAPTPATTDPQTLEYKGLALSSDTIWITRDSENLIWLPLEYRPTGSAVLGKMIGIGTGTGRVWIF</sequence>
<reference evidence="4" key="1">
    <citation type="journal article" date="2020" name="Stud. Mycol.">
        <title>101 Dothideomycetes genomes: a test case for predicting lifestyles and emergence of pathogens.</title>
        <authorList>
            <person name="Haridas S."/>
            <person name="Albert R."/>
            <person name="Binder M."/>
            <person name="Bloem J."/>
            <person name="Labutti K."/>
            <person name="Salamov A."/>
            <person name="Andreopoulos B."/>
            <person name="Baker S."/>
            <person name="Barry K."/>
            <person name="Bills G."/>
            <person name="Bluhm B."/>
            <person name="Cannon C."/>
            <person name="Castanera R."/>
            <person name="Culley D."/>
            <person name="Daum C."/>
            <person name="Ezra D."/>
            <person name="Gonzalez J."/>
            <person name="Henrissat B."/>
            <person name="Kuo A."/>
            <person name="Liang C."/>
            <person name="Lipzen A."/>
            <person name="Lutzoni F."/>
            <person name="Magnuson J."/>
            <person name="Mondo S."/>
            <person name="Nolan M."/>
            <person name="Ohm R."/>
            <person name="Pangilinan J."/>
            <person name="Park H.-J."/>
            <person name="Ramirez L."/>
            <person name="Alfaro M."/>
            <person name="Sun H."/>
            <person name="Tritt A."/>
            <person name="Yoshinaga Y."/>
            <person name="Zwiers L.-H."/>
            <person name="Turgeon B."/>
            <person name="Goodwin S."/>
            <person name="Spatafora J."/>
            <person name="Crous P."/>
            <person name="Grigoriev I."/>
        </authorList>
    </citation>
    <scope>NUCLEOTIDE SEQUENCE</scope>
    <source>
        <strain evidence="4">CBS 107.79</strain>
    </source>
</reference>
<dbReference type="Gene3D" id="2.130.10.10">
    <property type="entry name" value="YVTN repeat-like/Quinoprotein amine dehydrogenase"/>
    <property type="match status" value="1"/>
</dbReference>
<dbReference type="PROSITE" id="PS00678">
    <property type="entry name" value="WD_REPEATS_1"/>
    <property type="match status" value="1"/>
</dbReference>
<dbReference type="AlphaFoldDB" id="A0A6A5UMZ3"/>
<evidence type="ECO:0000313" key="4">
    <source>
        <dbReference type="EMBL" id="KAF1965172.1"/>
    </source>
</evidence>
<name>A0A6A5UMZ3_9PLEO</name>
<dbReference type="InterPro" id="IPR011047">
    <property type="entry name" value="Quinoprotein_ADH-like_sf"/>
</dbReference>
<dbReference type="Pfam" id="PF00400">
    <property type="entry name" value="WD40"/>
    <property type="match status" value="1"/>
</dbReference>
<protein>
    <submittedName>
        <fullName evidence="4">Uncharacterized protein</fullName>
    </submittedName>
</protein>